<accession>A0A6A6A464</accession>
<organism evidence="1 2">
    <name type="scientific">Dothidotthia symphoricarpi CBS 119687</name>
    <dbReference type="NCBI Taxonomy" id="1392245"/>
    <lineage>
        <taxon>Eukaryota</taxon>
        <taxon>Fungi</taxon>
        <taxon>Dikarya</taxon>
        <taxon>Ascomycota</taxon>
        <taxon>Pezizomycotina</taxon>
        <taxon>Dothideomycetes</taxon>
        <taxon>Pleosporomycetidae</taxon>
        <taxon>Pleosporales</taxon>
        <taxon>Dothidotthiaceae</taxon>
        <taxon>Dothidotthia</taxon>
    </lineage>
</organism>
<gene>
    <name evidence="1" type="ORF">P153DRAFT_112104</name>
</gene>
<sequence>MMSSSSSPGTDLGLRRFFTIPRETIRASLSILENITSREGRIGIDQKLVEFGRNILEDRAYQWPLPVQAESDLSLKLHKLYFLTIAQLIQFDCESRLGNQGLAKYVVPFPQFFTHSVHVDGRGYLEEGDTLNIRHLVNATRSRRLKRMVYQDYILDSPECDESFEKFIAAAEFKSEFYAHDHIRQTCQPVLPKIPHYLKNVLFVNEFRQDKTLSEHSRGDEIYVDKEHGSPMRRWSINDSEVSEPILTPPDTRGSSPFAGHMTAESDISTEQLKVSYIAVFETRNEKVNMMIDTNDTPGKQVDAVREIWSWLANKGYGNVRLQDVVELAQKMAAK</sequence>
<reference evidence="1" key="1">
    <citation type="journal article" date="2020" name="Stud. Mycol.">
        <title>101 Dothideomycetes genomes: a test case for predicting lifestyles and emergence of pathogens.</title>
        <authorList>
            <person name="Haridas S."/>
            <person name="Albert R."/>
            <person name="Binder M."/>
            <person name="Bloem J."/>
            <person name="Labutti K."/>
            <person name="Salamov A."/>
            <person name="Andreopoulos B."/>
            <person name="Baker S."/>
            <person name="Barry K."/>
            <person name="Bills G."/>
            <person name="Bluhm B."/>
            <person name="Cannon C."/>
            <person name="Castanera R."/>
            <person name="Culley D."/>
            <person name="Daum C."/>
            <person name="Ezra D."/>
            <person name="Gonzalez J."/>
            <person name="Henrissat B."/>
            <person name="Kuo A."/>
            <person name="Liang C."/>
            <person name="Lipzen A."/>
            <person name="Lutzoni F."/>
            <person name="Magnuson J."/>
            <person name="Mondo S."/>
            <person name="Nolan M."/>
            <person name="Ohm R."/>
            <person name="Pangilinan J."/>
            <person name="Park H.-J."/>
            <person name="Ramirez L."/>
            <person name="Alfaro M."/>
            <person name="Sun H."/>
            <person name="Tritt A."/>
            <person name="Yoshinaga Y."/>
            <person name="Zwiers L.-H."/>
            <person name="Turgeon B."/>
            <person name="Goodwin S."/>
            <person name="Spatafora J."/>
            <person name="Crous P."/>
            <person name="Grigoriev I."/>
        </authorList>
    </citation>
    <scope>NUCLEOTIDE SEQUENCE</scope>
    <source>
        <strain evidence="1">CBS 119687</strain>
    </source>
</reference>
<dbReference type="OrthoDB" id="3691218at2759"/>
<dbReference type="Proteomes" id="UP000799771">
    <property type="component" value="Unassembled WGS sequence"/>
</dbReference>
<keyword evidence="2" id="KW-1185">Reference proteome</keyword>
<protein>
    <submittedName>
        <fullName evidence="1">Uncharacterized protein</fullName>
    </submittedName>
</protein>
<proteinExistence type="predicted"/>
<dbReference type="EMBL" id="ML977516">
    <property type="protein sequence ID" value="KAF2125381.1"/>
    <property type="molecule type" value="Genomic_DNA"/>
</dbReference>
<dbReference type="RefSeq" id="XP_033519773.1">
    <property type="nucleotide sequence ID" value="XM_033661914.1"/>
</dbReference>
<name>A0A6A6A464_9PLEO</name>
<dbReference type="AlphaFoldDB" id="A0A6A6A464"/>
<dbReference type="GeneID" id="54402346"/>
<evidence type="ECO:0000313" key="1">
    <source>
        <dbReference type="EMBL" id="KAF2125381.1"/>
    </source>
</evidence>
<evidence type="ECO:0000313" key="2">
    <source>
        <dbReference type="Proteomes" id="UP000799771"/>
    </source>
</evidence>